<evidence type="ECO:0000313" key="3">
    <source>
        <dbReference type="Proteomes" id="UP000178109"/>
    </source>
</evidence>
<dbReference type="Pfam" id="PF03461">
    <property type="entry name" value="TRCF"/>
    <property type="match status" value="1"/>
</dbReference>
<dbReference type="GO" id="GO:0006281">
    <property type="term" value="P:DNA repair"/>
    <property type="evidence" value="ECO:0007669"/>
    <property type="project" value="InterPro"/>
</dbReference>
<dbReference type="EMBL" id="MHKO01000052">
    <property type="protein sequence ID" value="OGY91153.1"/>
    <property type="molecule type" value="Genomic_DNA"/>
</dbReference>
<name>A0A1G2BPW4_9BACT</name>
<sequence>MIEDLDELKETKAKLEKDGRLPKAADNLFTILRLKILGRKAGIEQIDSMAGNGAGETIIIKPYQPIAPQRFAKLLSVSSTWLYATDEIKIPKKDLGEDWLQKLEKCLQLLAESV</sequence>
<dbReference type="InterPro" id="IPR005118">
    <property type="entry name" value="TRCF_C"/>
</dbReference>
<dbReference type="SUPFAM" id="SSF143517">
    <property type="entry name" value="TRCF domain-like"/>
    <property type="match status" value="1"/>
</dbReference>
<protein>
    <recommendedName>
        <fullName evidence="1">Transcription-repair-coupling factor C-terminal domain-containing protein</fullName>
    </recommendedName>
</protein>
<accession>A0A1G2BPW4</accession>
<evidence type="ECO:0000313" key="2">
    <source>
        <dbReference type="EMBL" id="OGY91153.1"/>
    </source>
</evidence>
<gene>
    <name evidence="2" type="ORF">A3H70_01240</name>
</gene>
<organism evidence="2 3">
    <name type="scientific">Candidatus Komeilibacteria bacterium RIFCSPLOWO2_02_FULL_48_11</name>
    <dbReference type="NCBI Taxonomy" id="1798553"/>
    <lineage>
        <taxon>Bacteria</taxon>
        <taxon>Candidatus Komeiliibacteriota</taxon>
    </lineage>
</organism>
<dbReference type="AlphaFoldDB" id="A0A1G2BPW4"/>
<reference evidence="2 3" key="1">
    <citation type="journal article" date="2016" name="Nat. Commun.">
        <title>Thousands of microbial genomes shed light on interconnected biogeochemical processes in an aquifer system.</title>
        <authorList>
            <person name="Anantharaman K."/>
            <person name="Brown C.T."/>
            <person name="Hug L.A."/>
            <person name="Sharon I."/>
            <person name="Castelle C.J."/>
            <person name="Probst A.J."/>
            <person name="Thomas B.C."/>
            <person name="Singh A."/>
            <person name="Wilkins M.J."/>
            <person name="Karaoz U."/>
            <person name="Brodie E.L."/>
            <person name="Williams K.H."/>
            <person name="Hubbard S.S."/>
            <person name="Banfield J.F."/>
        </authorList>
    </citation>
    <scope>NUCLEOTIDE SEQUENCE [LARGE SCALE GENOMIC DNA]</scope>
</reference>
<dbReference type="InterPro" id="IPR037235">
    <property type="entry name" value="TRCF-like_C_D7"/>
</dbReference>
<dbReference type="Gene3D" id="3.90.1150.50">
    <property type="entry name" value="Transcription-repair-coupling factor, D7 domain"/>
    <property type="match status" value="1"/>
</dbReference>
<evidence type="ECO:0000259" key="1">
    <source>
        <dbReference type="Pfam" id="PF03461"/>
    </source>
</evidence>
<comment type="caution">
    <text evidence="2">The sequence shown here is derived from an EMBL/GenBank/DDBJ whole genome shotgun (WGS) entry which is preliminary data.</text>
</comment>
<dbReference type="Proteomes" id="UP000178109">
    <property type="component" value="Unassembled WGS sequence"/>
</dbReference>
<proteinExistence type="predicted"/>
<feature type="domain" description="Transcription-repair-coupling factor C-terminal" evidence="1">
    <location>
        <begin position="2"/>
        <end position="53"/>
    </location>
</feature>